<gene>
    <name evidence="3" type="ORF">COW82_01175</name>
</gene>
<evidence type="ECO:0000313" key="3">
    <source>
        <dbReference type="EMBL" id="PIP86616.1"/>
    </source>
</evidence>
<keyword evidence="1" id="KW-0472">Membrane</keyword>
<sequence>MKKILVASAYFLPLLAFAQDETVGGLIPLIRNLINTLTPIVVALALLYFFWGLARFILASGNEVEKDKGKDMMLYGIIALFVMVSVWGIVGLLGDTLGIEQGGSIDAPRVNIN</sequence>
<proteinExistence type="predicted"/>
<protein>
    <recommendedName>
        <fullName evidence="5">Yip1 domain-containing protein</fullName>
    </recommendedName>
</protein>
<feature type="signal peptide" evidence="2">
    <location>
        <begin position="1"/>
        <end position="18"/>
    </location>
</feature>
<feature type="transmembrane region" description="Helical" evidence="1">
    <location>
        <begin position="34"/>
        <end position="53"/>
    </location>
</feature>
<dbReference type="EMBL" id="PCTS01000015">
    <property type="protein sequence ID" value="PIP86616.1"/>
    <property type="molecule type" value="Genomic_DNA"/>
</dbReference>
<keyword evidence="1" id="KW-0812">Transmembrane</keyword>
<reference evidence="3 4" key="1">
    <citation type="submission" date="2017-09" db="EMBL/GenBank/DDBJ databases">
        <title>Depth-based differentiation of microbial function through sediment-hosted aquifers and enrichment of novel symbionts in the deep terrestrial subsurface.</title>
        <authorList>
            <person name="Probst A.J."/>
            <person name="Ladd B."/>
            <person name="Jarett J.K."/>
            <person name="Geller-Mcgrath D.E."/>
            <person name="Sieber C.M."/>
            <person name="Emerson J.B."/>
            <person name="Anantharaman K."/>
            <person name="Thomas B.C."/>
            <person name="Malmstrom R."/>
            <person name="Stieglmeier M."/>
            <person name="Klingl A."/>
            <person name="Woyke T."/>
            <person name="Ryan C.M."/>
            <person name="Banfield J.F."/>
        </authorList>
    </citation>
    <scope>NUCLEOTIDE SEQUENCE [LARGE SCALE GENOMIC DNA]</scope>
    <source>
        <strain evidence="3">CG22_combo_CG10-13_8_21_14_all_43_18</strain>
    </source>
</reference>
<feature type="transmembrane region" description="Helical" evidence="1">
    <location>
        <begin position="74"/>
        <end position="94"/>
    </location>
</feature>
<evidence type="ECO:0000256" key="1">
    <source>
        <dbReference type="SAM" id="Phobius"/>
    </source>
</evidence>
<keyword evidence="2" id="KW-0732">Signal</keyword>
<dbReference type="InterPro" id="IPR043993">
    <property type="entry name" value="T4SS_pilin"/>
</dbReference>
<dbReference type="AlphaFoldDB" id="A0A2H0DWS3"/>
<evidence type="ECO:0008006" key="5">
    <source>
        <dbReference type="Google" id="ProtNLM"/>
    </source>
</evidence>
<evidence type="ECO:0000313" key="4">
    <source>
        <dbReference type="Proteomes" id="UP000231276"/>
    </source>
</evidence>
<dbReference type="Pfam" id="PF18895">
    <property type="entry name" value="T4SS_pilin"/>
    <property type="match status" value="1"/>
</dbReference>
<feature type="chain" id="PRO_5013943621" description="Yip1 domain-containing protein" evidence="2">
    <location>
        <begin position="19"/>
        <end position="113"/>
    </location>
</feature>
<organism evidence="3 4">
    <name type="scientific">Candidatus Campbellbacteria bacterium CG22_combo_CG10-13_8_21_14_all_43_18</name>
    <dbReference type="NCBI Taxonomy" id="1974530"/>
    <lineage>
        <taxon>Bacteria</taxon>
        <taxon>Candidatus Campbelliibacteriota</taxon>
    </lineage>
</organism>
<accession>A0A2H0DWS3</accession>
<keyword evidence="1" id="KW-1133">Transmembrane helix</keyword>
<evidence type="ECO:0000256" key="2">
    <source>
        <dbReference type="SAM" id="SignalP"/>
    </source>
</evidence>
<name>A0A2H0DWS3_9BACT</name>
<dbReference type="Proteomes" id="UP000231276">
    <property type="component" value="Unassembled WGS sequence"/>
</dbReference>
<comment type="caution">
    <text evidence="3">The sequence shown here is derived from an EMBL/GenBank/DDBJ whole genome shotgun (WGS) entry which is preliminary data.</text>
</comment>